<dbReference type="Proteomes" id="UP001392318">
    <property type="component" value="Unassembled WGS sequence"/>
</dbReference>
<evidence type="ECO:0000313" key="1">
    <source>
        <dbReference type="EMBL" id="MEM5405574.1"/>
    </source>
</evidence>
<reference evidence="1" key="1">
    <citation type="submission" date="2024-01" db="EMBL/GenBank/DDBJ databases">
        <title>The diversity of rhizobia nodulating Mimosa spp. in eleven states of Brazil covering several biomes is determined by host plant, location, and edaphic factors.</title>
        <authorList>
            <person name="Rouws L."/>
            <person name="Barauna A."/>
            <person name="Beukes C."/>
            <person name="De Faria S.M."/>
            <person name="Gross E."/>
            <person name="Dos Reis Junior F.B."/>
            <person name="Simon M."/>
            <person name="Maluk M."/>
            <person name="Odee D.W."/>
            <person name="Kenicer G."/>
            <person name="Young J.P.W."/>
            <person name="Reis V.M."/>
            <person name="Zilli J."/>
            <person name="James E.K."/>
        </authorList>
    </citation>
    <scope>NUCLEOTIDE SEQUENCE</scope>
    <source>
        <strain evidence="1">JPY452</strain>
    </source>
</reference>
<organism evidence="1 2">
    <name type="scientific">Paraburkholderia unamae</name>
    <dbReference type="NCBI Taxonomy" id="219649"/>
    <lineage>
        <taxon>Bacteria</taxon>
        <taxon>Pseudomonadati</taxon>
        <taxon>Pseudomonadota</taxon>
        <taxon>Betaproteobacteria</taxon>
        <taxon>Burkholderiales</taxon>
        <taxon>Burkholderiaceae</taxon>
        <taxon>Paraburkholderia</taxon>
    </lineage>
</organism>
<name>A0ACC6RVJ9_9BURK</name>
<protein>
    <submittedName>
        <fullName evidence="1">Uncharacterized protein</fullName>
    </submittedName>
</protein>
<dbReference type="EMBL" id="JAYMRU010000044">
    <property type="protein sequence ID" value="MEM5405574.1"/>
    <property type="molecule type" value="Genomic_DNA"/>
</dbReference>
<comment type="caution">
    <text evidence="1">The sequence shown here is derived from an EMBL/GenBank/DDBJ whole genome shotgun (WGS) entry which is preliminary data.</text>
</comment>
<proteinExistence type="predicted"/>
<keyword evidence="2" id="KW-1185">Reference proteome</keyword>
<evidence type="ECO:0000313" key="2">
    <source>
        <dbReference type="Proteomes" id="UP001392318"/>
    </source>
</evidence>
<accession>A0ACC6RVJ9</accession>
<sequence length="137" mass="14871">MAPDIDRNVGFPPMQLAQTTSIGVPPVAVAASAVQVPQGHPFTETNEELVVRSGINRDYKTRVRHLGRWLEQTGRGTLADILNSSNSTYANQHVRDWLSLPHDQNPYGRDAQRHHGSGGGGSGVTGFRKAFGWGENA</sequence>
<gene>
    <name evidence="1" type="ORF">VSR83_37155</name>
</gene>